<evidence type="ECO:0000256" key="1">
    <source>
        <dbReference type="SAM" id="MobiDB-lite"/>
    </source>
</evidence>
<dbReference type="EMBL" id="JBBPBM010000097">
    <property type="protein sequence ID" value="KAK8508874.1"/>
    <property type="molecule type" value="Genomic_DNA"/>
</dbReference>
<evidence type="ECO:0000313" key="3">
    <source>
        <dbReference type="Proteomes" id="UP001472677"/>
    </source>
</evidence>
<dbReference type="Proteomes" id="UP001472677">
    <property type="component" value="Unassembled WGS sequence"/>
</dbReference>
<name>A0ABR2BP01_9ROSI</name>
<reference evidence="2 3" key="1">
    <citation type="journal article" date="2024" name="G3 (Bethesda)">
        <title>Genome assembly of Hibiscus sabdariffa L. provides insights into metabolisms of medicinal natural products.</title>
        <authorList>
            <person name="Kim T."/>
        </authorList>
    </citation>
    <scope>NUCLEOTIDE SEQUENCE [LARGE SCALE GENOMIC DNA]</scope>
    <source>
        <strain evidence="2">TK-2024</strain>
        <tissue evidence="2">Old leaves</tissue>
    </source>
</reference>
<gene>
    <name evidence="2" type="ORF">V6N12_034976</name>
</gene>
<organism evidence="2 3">
    <name type="scientific">Hibiscus sabdariffa</name>
    <name type="common">roselle</name>
    <dbReference type="NCBI Taxonomy" id="183260"/>
    <lineage>
        <taxon>Eukaryota</taxon>
        <taxon>Viridiplantae</taxon>
        <taxon>Streptophyta</taxon>
        <taxon>Embryophyta</taxon>
        <taxon>Tracheophyta</taxon>
        <taxon>Spermatophyta</taxon>
        <taxon>Magnoliopsida</taxon>
        <taxon>eudicotyledons</taxon>
        <taxon>Gunneridae</taxon>
        <taxon>Pentapetalae</taxon>
        <taxon>rosids</taxon>
        <taxon>malvids</taxon>
        <taxon>Malvales</taxon>
        <taxon>Malvaceae</taxon>
        <taxon>Malvoideae</taxon>
        <taxon>Hibiscus</taxon>
    </lineage>
</organism>
<keyword evidence="3" id="KW-1185">Reference proteome</keyword>
<feature type="compositionally biased region" description="Polar residues" evidence="1">
    <location>
        <begin position="85"/>
        <end position="95"/>
    </location>
</feature>
<feature type="compositionally biased region" description="Basic residues" evidence="1">
    <location>
        <begin position="135"/>
        <end position="145"/>
    </location>
</feature>
<sequence>MEQIFLGLCHKLYNFIMKYLATYAMKKVTLGQGSHQDSTQLPSPGAASAIPSSIADQAVHPVDNETPVEDASLQAKAEAEPICNHSESGISTATSIEEKNEDEAPATSAIQPEARPPRKMVSINDTVEEMTATASKKKKSRKKRTEKMGSFDQEIIEEPKPLKSILKVGSKIDESNNLGPS</sequence>
<evidence type="ECO:0000313" key="2">
    <source>
        <dbReference type="EMBL" id="KAK8508874.1"/>
    </source>
</evidence>
<accession>A0ABR2BP01</accession>
<comment type="caution">
    <text evidence="2">The sequence shown here is derived from an EMBL/GenBank/DDBJ whole genome shotgun (WGS) entry which is preliminary data.</text>
</comment>
<proteinExistence type="predicted"/>
<feature type="region of interest" description="Disordered" evidence="1">
    <location>
        <begin position="64"/>
        <end position="181"/>
    </location>
</feature>
<protein>
    <submittedName>
        <fullName evidence="2">Uncharacterized protein</fullName>
    </submittedName>
</protein>